<evidence type="ECO:0000256" key="2">
    <source>
        <dbReference type="ARBA" id="ARBA00022723"/>
    </source>
</evidence>
<feature type="chain" id="PRO_5040217316" evidence="7">
    <location>
        <begin position="19"/>
        <end position="244"/>
    </location>
</feature>
<dbReference type="Pfam" id="PF01522">
    <property type="entry name" value="Polysacc_deac_1"/>
    <property type="match status" value="1"/>
</dbReference>
<dbReference type="GO" id="GO:0016798">
    <property type="term" value="F:hydrolase activity, acting on glycosyl bonds"/>
    <property type="evidence" value="ECO:0007669"/>
    <property type="project" value="UniProtKB-KW"/>
</dbReference>
<dbReference type="PROSITE" id="PS51677">
    <property type="entry name" value="NODB"/>
    <property type="match status" value="1"/>
</dbReference>
<feature type="domain" description="NodB homology" evidence="8">
    <location>
        <begin position="42"/>
        <end position="229"/>
    </location>
</feature>
<evidence type="ECO:0000313" key="9">
    <source>
        <dbReference type="EMBL" id="KAH7127515.1"/>
    </source>
</evidence>
<keyword evidence="6" id="KW-0170">Cobalt</keyword>
<evidence type="ECO:0000256" key="3">
    <source>
        <dbReference type="ARBA" id="ARBA00022729"/>
    </source>
</evidence>
<dbReference type="CDD" id="cd10951">
    <property type="entry name" value="CE4_ClCDA_like"/>
    <property type="match status" value="1"/>
</dbReference>
<keyword evidence="10" id="KW-1185">Reference proteome</keyword>
<dbReference type="GO" id="GO:0045493">
    <property type="term" value="P:xylan catabolic process"/>
    <property type="evidence" value="ECO:0007669"/>
    <property type="project" value="UniProtKB-KW"/>
</dbReference>
<keyword evidence="5" id="KW-0119">Carbohydrate metabolism</keyword>
<dbReference type="AlphaFoldDB" id="A0A9P9DVY9"/>
<keyword evidence="2" id="KW-0479">Metal-binding</keyword>
<evidence type="ECO:0000259" key="8">
    <source>
        <dbReference type="PROSITE" id="PS51677"/>
    </source>
</evidence>
<dbReference type="PANTHER" id="PTHR46471:SF2">
    <property type="entry name" value="CHITIN DEACETYLASE-RELATED"/>
    <property type="match status" value="1"/>
</dbReference>
<feature type="signal peptide" evidence="7">
    <location>
        <begin position="1"/>
        <end position="18"/>
    </location>
</feature>
<comment type="cofactor">
    <cofactor evidence="1">
        <name>Co(2+)</name>
        <dbReference type="ChEBI" id="CHEBI:48828"/>
    </cofactor>
</comment>
<dbReference type="OrthoDB" id="407355at2759"/>
<dbReference type="GO" id="GO:0046872">
    <property type="term" value="F:metal ion binding"/>
    <property type="evidence" value="ECO:0007669"/>
    <property type="project" value="UniProtKB-KW"/>
</dbReference>
<keyword evidence="9" id="KW-0624">Polysaccharide degradation</keyword>
<keyword evidence="9" id="KW-0858">Xylan degradation</keyword>
<dbReference type="Proteomes" id="UP000738349">
    <property type="component" value="Unassembled WGS sequence"/>
</dbReference>
<gene>
    <name evidence="9" type="ORF">EDB81DRAFT_846376</name>
</gene>
<name>A0A9P9DVY9_9HYPO</name>
<keyword evidence="9" id="KW-0326">Glycosidase</keyword>
<evidence type="ECO:0000256" key="6">
    <source>
        <dbReference type="ARBA" id="ARBA00023285"/>
    </source>
</evidence>
<proteinExistence type="predicted"/>
<sequence>MFIRYLLTALAAGTAASAAGSAHQKRQDIPIGSTIFSCTTENTIALTFDDGPFAYTEELLDILAEAGIKATFFINGNNWASIYDYTSTVQRMISDGHQVGSHTWDHPYLTSLGPSEIEEQMTKLEVALVDILGYYPTYMRPPFYDYNDQVLETIGSLGYHVIISDIDTKDWENASPGSINVSIDLFRANLDAGGSIALAHDVHQQTVQTLTPAMIASIQNRGLRGVTVGECLGDPESNWYRTSR</sequence>
<comment type="caution">
    <text evidence="9">The sequence shown here is derived from an EMBL/GenBank/DDBJ whole genome shotgun (WGS) entry which is preliminary data.</text>
</comment>
<reference evidence="9" key="1">
    <citation type="journal article" date="2021" name="Nat. Commun.">
        <title>Genetic determinants of endophytism in the Arabidopsis root mycobiome.</title>
        <authorList>
            <person name="Mesny F."/>
            <person name="Miyauchi S."/>
            <person name="Thiergart T."/>
            <person name="Pickel B."/>
            <person name="Atanasova L."/>
            <person name="Karlsson M."/>
            <person name="Huettel B."/>
            <person name="Barry K.W."/>
            <person name="Haridas S."/>
            <person name="Chen C."/>
            <person name="Bauer D."/>
            <person name="Andreopoulos W."/>
            <person name="Pangilinan J."/>
            <person name="LaButti K."/>
            <person name="Riley R."/>
            <person name="Lipzen A."/>
            <person name="Clum A."/>
            <person name="Drula E."/>
            <person name="Henrissat B."/>
            <person name="Kohler A."/>
            <person name="Grigoriev I.V."/>
            <person name="Martin F.M."/>
            <person name="Hacquard S."/>
        </authorList>
    </citation>
    <scope>NUCLEOTIDE SEQUENCE</scope>
    <source>
        <strain evidence="9">MPI-CAGE-AT-0147</strain>
    </source>
</reference>
<accession>A0A9P9DVY9</accession>
<protein>
    <submittedName>
        <fullName evidence="9">Xylanase/chitin deacetylase</fullName>
    </submittedName>
</protein>
<dbReference type="SUPFAM" id="SSF88713">
    <property type="entry name" value="Glycoside hydrolase/deacetylase"/>
    <property type="match status" value="1"/>
</dbReference>
<dbReference type="InterPro" id="IPR002509">
    <property type="entry name" value="NODB_dom"/>
</dbReference>
<evidence type="ECO:0000256" key="7">
    <source>
        <dbReference type="SAM" id="SignalP"/>
    </source>
</evidence>
<dbReference type="Gene3D" id="3.20.20.370">
    <property type="entry name" value="Glycoside hydrolase/deacetylase"/>
    <property type="match status" value="1"/>
</dbReference>
<keyword evidence="4 9" id="KW-0378">Hydrolase</keyword>
<dbReference type="PANTHER" id="PTHR46471">
    <property type="entry name" value="CHITIN DEACETYLASE"/>
    <property type="match status" value="1"/>
</dbReference>
<keyword evidence="3 7" id="KW-0732">Signal</keyword>
<dbReference type="InterPro" id="IPR011330">
    <property type="entry name" value="Glyco_hydro/deAcase_b/a-brl"/>
</dbReference>
<evidence type="ECO:0000256" key="4">
    <source>
        <dbReference type="ARBA" id="ARBA00022801"/>
    </source>
</evidence>
<dbReference type="GO" id="GO:0016810">
    <property type="term" value="F:hydrolase activity, acting on carbon-nitrogen (but not peptide) bonds"/>
    <property type="evidence" value="ECO:0007669"/>
    <property type="project" value="InterPro"/>
</dbReference>
<evidence type="ECO:0000313" key="10">
    <source>
        <dbReference type="Proteomes" id="UP000738349"/>
    </source>
</evidence>
<evidence type="ECO:0000256" key="1">
    <source>
        <dbReference type="ARBA" id="ARBA00001941"/>
    </source>
</evidence>
<dbReference type="EMBL" id="JAGMUV010000019">
    <property type="protein sequence ID" value="KAH7127515.1"/>
    <property type="molecule type" value="Genomic_DNA"/>
</dbReference>
<organism evidence="9 10">
    <name type="scientific">Dactylonectria macrodidyma</name>
    <dbReference type="NCBI Taxonomy" id="307937"/>
    <lineage>
        <taxon>Eukaryota</taxon>
        <taxon>Fungi</taxon>
        <taxon>Dikarya</taxon>
        <taxon>Ascomycota</taxon>
        <taxon>Pezizomycotina</taxon>
        <taxon>Sordariomycetes</taxon>
        <taxon>Hypocreomycetidae</taxon>
        <taxon>Hypocreales</taxon>
        <taxon>Nectriaceae</taxon>
        <taxon>Dactylonectria</taxon>
    </lineage>
</organism>
<evidence type="ECO:0000256" key="5">
    <source>
        <dbReference type="ARBA" id="ARBA00023277"/>
    </source>
</evidence>